<dbReference type="InterPro" id="IPR043132">
    <property type="entry name" value="BCAT-like_C"/>
</dbReference>
<dbReference type="Gene3D" id="3.20.10.10">
    <property type="entry name" value="D-amino Acid Aminotransferase, subunit A, domain 2"/>
    <property type="match status" value="1"/>
</dbReference>
<evidence type="ECO:0000256" key="5">
    <source>
        <dbReference type="ARBA" id="ARBA00022909"/>
    </source>
</evidence>
<comment type="pathway">
    <text evidence="7">Cofactor biosynthesis; tetrahydrofolate biosynthesis; 4-aminobenzoate from chorismate: step 2/2.</text>
</comment>
<dbReference type="GO" id="GO:0016829">
    <property type="term" value="F:lyase activity"/>
    <property type="evidence" value="ECO:0007669"/>
    <property type="project" value="UniProtKB-KW"/>
</dbReference>
<dbReference type="SUPFAM" id="SSF56752">
    <property type="entry name" value="D-aminoacid aminotransferase-like PLP-dependent enzymes"/>
    <property type="match status" value="1"/>
</dbReference>
<dbReference type="Gene3D" id="3.30.470.10">
    <property type="match status" value="1"/>
</dbReference>
<evidence type="ECO:0000256" key="3">
    <source>
        <dbReference type="ARBA" id="ARBA00011738"/>
    </source>
</evidence>
<comment type="subunit">
    <text evidence="3">Homodimer.</text>
</comment>
<evidence type="ECO:0000313" key="12">
    <source>
        <dbReference type="Proteomes" id="UP000626370"/>
    </source>
</evidence>
<evidence type="ECO:0000256" key="2">
    <source>
        <dbReference type="ARBA" id="ARBA00009320"/>
    </source>
</evidence>
<accession>A0ABQ3IQB7</accession>
<gene>
    <name evidence="11" type="primary">pabC</name>
    <name evidence="11" type="ORF">GCM10011501_20090</name>
</gene>
<dbReference type="InterPro" id="IPR036038">
    <property type="entry name" value="Aminotransferase-like"/>
</dbReference>
<comment type="caution">
    <text evidence="11">The sequence shown here is derived from an EMBL/GenBank/DDBJ whole genome shotgun (WGS) entry which is preliminary data.</text>
</comment>
<comment type="cofactor">
    <cofactor evidence="1">
        <name>pyridoxal 5'-phosphate</name>
        <dbReference type="ChEBI" id="CHEBI:597326"/>
    </cofactor>
</comment>
<dbReference type="PANTHER" id="PTHR42743">
    <property type="entry name" value="AMINO-ACID AMINOTRANSFERASE"/>
    <property type="match status" value="1"/>
</dbReference>
<evidence type="ECO:0000256" key="10">
    <source>
        <dbReference type="NCBIfam" id="TIGR03461"/>
    </source>
</evidence>
<evidence type="ECO:0000256" key="7">
    <source>
        <dbReference type="ARBA" id="ARBA00035633"/>
    </source>
</evidence>
<dbReference type="InterPro" id="IPR017824">
    <property type="entry name" value="Aminodeoxychorismate_lyase_IV"/>
</dbReference>
<dbReference type="InterPro" id="IPR001544">
    <property type="entry name" value="Aminotrans_IV"/>
</dbReference>
<name>A0ABQ3IQB7_9GAMM</name>
<evidence type="ECO:0000256" key="6">
    <source>
        <dbReference type="ARBA" id="ARBA00023239"/>
    </source>
</evidence>
<sequence>MLFYSINGVQTSHVSVSDRGFAYGDGFFTTAKICDGVIEYQSKHIERLKKASEILEIAPVDFGQLNDEITELALSYSLAVLKIVITAGEGGRGYARSNMLKPTIVISIFEFPLHYNQWINEGISLGIAKTQLGLNPLLQGLKHLNRLEQVILRSELDKLPFDELVVTDINNNVIETTSANIFWQIGKIWYTPILKNSGVKGVLRQQILTLFPEIVETEAPVSDLQKATSIFISNSVMGIVPIHTFNQRKLNNNSQVFMQKLRELM</sequence>
<evidence type="ECO:0000256" key="9">
    <source>
        <dbReference type="ARBA" id="ARBA00049529"/>
    </source>
</evidence>
<reference evidence="12" key="1">
    <citation type="journal article" date="2019" name="Int. J. Syst. Evol. Microbiol.">
        <title>The Global Catalogue of Microorganisms (GCM) 10K type strain sequencing project: providing services to taxonomists for standard genome sequencing and annotation.</title>
        <authorList>
            <consortium name="The Broad Institute Genomics Platform"/>
            <consortium name="The Broad Institute Genome Sequencing Center for Infectious Disease"/>
            <person name="Wu L."/>
            <person name="Ma J."/>
        </authorList>
    </citation>
    <scope>NUCLEOTIDE SEQUENCE [LARGE SCALE GENOMIC DNA]</scope>
    <source>
        <strain evidence="12">CGMCC 1.15922</strain>
    </source>
</reference>
<keyword evidence="12" id="KW-1185">Reference proteome</keyword>
<dbReference type="InterPro" id="IPR050571">
    <property type="entry name" value="Class-IV_PLP-Dep_Aminotrnsfr"/>
</dbReference>
<proteinExistence type="inferred from homology"/>
<protein>
    <recommendedName>
        <fullName evidence="8 10">Aminodeoxychorismate lyase</fullName>
        <ecNumber evidence="8 10">4.1.3.38</ecNumber>
    </recommendedName>
</protein>
<keyword evidence="4" id="KW-0663">Pyridoxal phosphate</keyword>
<dbReference type="NCBIfam" id="TIGR03461">
    <property type="entry name" value="pabC_Proteo"/>
    <property type="match status" value="1"/>
</dbReference>
<dbReference type="EMBL" id="BNAH01000007">
    <property type="protein sequence ID" value="GHE90667.1"/>
    <property type="molecule type" value="Genomic_DNA"/>
</dbReference>
<organism evidence="11 12">
    <name type="scientific">Thalassotalea profundi</name>
    <dbReference type="NCBI Taxonomy" id="2036687"/>
    <lineage>
        <taxon>Bacteria</taxon>
        <taxon>Pseudomonadati</taxon>
        <taxon>Pseudomonadota</taxon>
        <taxon>Gammaproteobacteria</taxon>
        <taxon>Alteromonadales</taxon>
        <taxon>Colwelliaceae</taxon>
        <taxon>Thalassotalea</taxon>
    </lineage>
</organism>
<dbReference type="NCBIfam" id="NF004761">
    <property type="entry name" value="PRK06092.1"/>
    <property type="match status" value="1"/>
</dbReference>
<comment type="similarity">
    <text evidence="2">Belongs to the class-IV pyridoxal-phosphate-dependent aminotransferase family.</text>
</comment>
<dbReference type="PANTHER" id="PTHR42743:SF2">
    <property type="entry name" value="AMINODEOXYCHORISMATE LYASE"/>
    <property type="match status" value="1"/>
</dbReference>
<dbReference type="EC" id="4.1.3.38" evidence="8 10"/>
<dbReference type="Pfam" id="PF01063">
    <property type="entry name" value="Aminotran_4"/>
    <property type="match status" value="1"/>
</dbReference>
<evidence type="ECO:0000256" key="4">
    <source>
        <dbReference type="ARBA" id="ARBA00022898"/>
    </source>
</evidence>
<keyword evidence="6 11" id="KW-0456">Lyase</keyword>
<dbReference type="Proteomes" id="UP000626370">
    <property type="component" value="Unassembled WGS sequence"/>
</dbReference>
<evidence type="ECO:0000313" key="11">
    <source>
        <dbReference type="EMBL" id="GHE90667.1"/>
    </source>
</evidence>
<evidence type="ECO:0000256" key="8">
    <source>
        <dbReference type="ARBA" id="ARBA00035676"/>
    </source>
</evidence>
<evidence type="ECO:0000256" key="1">
    <source>
        <dbReference type="ARBA" id="ARBA00001933"/>
    </source>
</evidence>
<dbReference type="InterPro" id="IPR043131">
    <property type="entry name" value="BCAT-like_N"/>
</dbReference>
<keyword evidence="5" id="KW-0289">Folate biosynthesis</keyword>
<dbReference type="RefSeq" id="WP_189378141.1">
    <property type="nucleotide sequence ID" value="NZ_BNAH01000007.1"/>
</dbReference>
<comment type="catalytic activity">
    <reaction evidence="9">
        <text>4-amino-4-deoxychorismate = 4-aminobenzoate + pyruvate + H(+)</text>
        <dbReference type="Rhea" id="RHEA:16201"/>
        <dbReference type="ChEBI" id="CHEBI:15361"/>
        <dbReference type="ChEBI" id="CHEBI:15378"/>
        <dbReference type="ChEBI" id="CHEBI:17836"/>
        <dbReference type="ChEBI" id="CHEBI:58406"/>
        <dbReference type="EC" id="4.1.3.38"/>
    </reaction>
</comment>